<sequence>MIFQTSWIILYIFFDFEIPPVVDAATAQKQPFLSGALVYTDWNWTLACNQTFEAKSAATKRCVEPDSATKIQSFDYESGVTTQNLDPDSVASNRNFDPYGINLKQSIDPNNATTNQSFDADSATRIQRFESNNAARNQSFDVDSSSTSQSFDSDSAATNHNFDTDNAVKNQSFKPPSVTLYNEEQCRDQITTFVYSDSLCGVSDLQTFLKSSRKEYTCADRCGREATSGKTRECACDMKCELYSDCCRDFSDVCPEVHAQARLVYSHLMELRVTPFCKETSAVLTIPQSTDLEAENKDINTEGVSSTPRFSTTSPAGTETSSETKFTDQTPTVTPLREKTPITWWDDSPKWHYATFKIIDTTFGVVFRSFMAFRNSQSSQSKGLVVPRVASLDCLSGVPVSSLYGSYIDVLPHCQLVNVRDMKTYPQRRNCYNREMYTVACACAGETRLSTLFDACHGQHSHVTLKKLDTENATIVEHDSVNGNCVYQNNAESFFDEDDTFVETDTSMKLIFLPQFPLSLYKPANQSFGDERPSLPHADSSSLVGPLGDIEYTLILTKFRERRMRCPRFNSQLWYCQVESCIKGALLLPVSPNYLGSEVRQNKCFVPVVAEVKDDGSLGRVPICNCLRVVVAFTSLQIWVVTTNPTRLQWGSCSLQLQLVPEGRTLPRADLLSAKASEPGRFPSTLEAVEKDVQNSLDTKSPLCLEEDITGLRVCLYEREKDLATNITTKALCIKLSLDQARHISKYNSFNSCYEQFSGSEISIIVTMILNLSLYF</sequence>
<feature type="region of interest" description="Disordered" evidence="2">
    <location>
        <begin position="294"/>
        <end position="332"/>
    </location>
</feature>
<feature type="domain" description="SMB" evidence="4">
    <location>
        <begin position="214"/>
        <end position="258"/>
    </location>
</feature>
<dbReference type="SUPFAM" id="SSF90188">
    <property type="entry name" value="Somatomedin B domain"/>
    <property type="match status" value="1"/>
</dbReference>
<dbReference type="AlphaFoldDB" id="A0A3S1BHR2"/>
<feature type="chain" id="PRO_5018622200" description="SMB domain-containing protein" evidence="3">
    <location>
        <begin position="25"/>
        <end position="776"/>
    </location>
</feature>
<feature type="signal peptide" evidence="3">
    <location>
        <begin position="1"/>
        <end position="24"/>
    </location>
</feature>
<dbReference type="PROSITE" id="PS50958">
    <property type="entry name" value="SMB_2"/>
    <property type="match status" value="1"/>
</dbReference>
<evidence type="ECO:0000259" key="4">
    <source>
        <dbReference type="PROSITE" id="PS50958"/>
    </source>
</evidence>
<feature type="compositionally biased region" description="Low complexity" evidence="2">
    <location>
        <begin position="138"/>
        <end position="158"/>
    </location>
</feature>
<dbReference type="PROSITE" id="PS00524">
    <property type="entry name" value="SMB_1"/>
    <property type="match status" value="1"/>
</dbReference>
<dbReference type="Gene3D" id="4.10.410.20">
    <property type="match status" value="1"/>
</dbReference>
<accession>A0A3S1BHR2</accession>
<dbReference type="Pfam" id="PF01033">
    <property type="entry name" value="Somatomedin_B"/>
    <property type="match status" value="1"/>
</dbReference>
<keyword evidence="3" id="KW-0732">Signal</keyword>
<reference evidence="5 6" key="1">
    <citation type="submission" date="2019-01" db="EMBL/GenBank/DDBJ databases">
        <title>A draft genome assembly of the solar-powered sea slug Elysia chlorotica.</title>
        <authorList>
            <person name="Cai H."/>
            <person name="Li Q."/>
            <person name="Fang X."/>
            <person name="Li J."/>
            <person name="Curtis N.E."/>
            <person name="Altenburger A."/>
            <person name="Shibata T."/>
            <person name="Feng M."/>
            <person name="Maeda T."/>
            <person name="Schwartz J.A."/>
            <person name="Shigenobu S."/>
            <person name="Lundholm N."/>
            <person name="Nishiyama T."/>
            <person name="Yang H."/>
            <person name="Hasebe M."/>
            <person name="Li S."/>
            <person name="Pierce S.K."/>
            <person name="Wang J."/>
        </authorList>
    </citation>
    <scope>NUCLEOTIDE SEQUENCE [LARGE SCALE GENOMIC DNA]</scope>
    <source>
        <strain evidence="5">EC2010</strain>
        <tissue evidence="5">Whole organism of an adult</tissue>
    </source>
</reference>
<evidence type="ECO:0000313" key="5">
    <source>
        <dbReference type="EMBL" id="RUS80999.1"/>
    </source>
</evidence>
<dbReference type="Proteomes" id="UP000271974">
    <property type="component" value="Unassembled WGS sequence"/>
</dbReference>
<dbReference type="InterPro" id="IPR001212">
    <property type="entry name" value="Somatomedin_B_dom"/>
</dbReference>
<dbReference type="SMART" id="SM00201">
    <property type="entry name" value="SO"/>
    <property type="match status" value="1"/>
</dbReference>
<organism evidence="5 6">
    <name type="scientific">Elysia chlorotica</name>
    <name type="common">Eastern emerald elysia</name>
    <name type="synonym">Sea slug</name>
    <dbReference type="NCBI Taxonomy" id="188477"/>
    <lineage>
        <taxon>Eukaryota</taxon>
        <taxon>Metazoa</taxon>
        <taxon>Spiralia</taxon>
        <taxon>Lophotrochozoa</taxon>
        <taxon>Mollusca</taxon>
        <taxon>Gastropoda</taxon>
        <taxon>Heterobranchia</taxon>
        <taxon>Euthyneura</taxon>
        <taxon>Panpulmonata</taxon>
        <taxon>Sacoglossa</taxon>
        <taxon>Placobranchoidea</taxon>
        <taxon>Plakobranchidae</taxon>
        <taxon>Elysia</taxon>
    </lineage>
</organism>
<feature type="region of interest" description="Disordered" evidence="2">
    <location>
        <begin position="131"/>
        <end position="170"/>
    </location>
</feature>
<proteinExistence type="predicted"/>
<feature type="compositionally biased region" description="Polar residues" evidence="2">
    <location>
        <begin position="302"/>
        <end position="332"/>
    </location>
</feature>
<evidence type="ECO:0000313" key="6">
    <source>
        <dbReference type="Proteomes" id="UP000271974"/>
    </source>
</evidence>
<evidence type="ECO:0000256" key="1">
    <source>
        <dbReference type="ARBA" id="ARBA00023157"/>
    </source>
</evidence>
<evidence type="ECO:0000256" key="2">
    <source>
        <dbReference type="SAM" id="MobiDB-lite"/>
    </source>
</evidence>
<comment type="caution">
    <text evidence="5">The sequence shown here is derived from an EMBL/GenBank/DDBJ whole genome shotgun (WGS) entry which is preliminary data.</text>
</comment>
<evidence type="ECO:0000256" key="3">
    <source>
        <dbReference type="SAM" id="SignalP"/>
    </source>
</evidence>
<protein>
    <recommendedName>
        <fullName evidence="4">SMB domain-containing protein</fullName>
    </recommendedName>
</protein>
<keyword evidence="1" id="KW-1015">Disulfide bond</keyword>
<gene>
    <name evidence="5" type="ORF">EGW08_011237</name>
</gene>
<dbReference type="EMBL" id="RQTK01000361">
    <property type="protein sequence ID" value="RUS80999.1"/>
    <property type="molecule type" value="Genomic_DNA"/>
</dbReference>
<name>A0A3S1BHR2_ELYCH</name>
<keyword evidence="6" id="KW-1185">Reference proteome</keyword>
<dbReference type="InterPro" id="IPR036024">
    <property type="entry name" value="Somatomedin_B-like_dom_sf"/>
</dbReference>